<reference evidence="1 2" key="1">
    <citation type="submission" date="2020-06" db="EMBL/GenBank/DDBJ databases">
        <title>Description of novel acetic acid bacteria.</title>
        <authorList>
            <person name="Sombolestani A."/>
        </authorList>
    </citation>
    <scope>NUCLEOTIDE SEQUENCE [LARGE SCALE GENOMIC DNA]</scope>
    <source>
        <strain evidence="1 2">LMG 25</strain>
    </source>
</reference>
<sequence length="92" mass="9929">MKERATARMAHHCLVLVSCVFLCGGAGRAGVNMRSHPAWSTPMGTTPEKPPAKDLAAIAARGLSHPEKLTHEEIRELCGRVLSEENRRAKAG</sequence>
<name>A0A850P7Q8_9PROT</name>
<gene>
    <name evidence="1" type="ORF">HUK81_13185</name>
</gene>
<evidence type="ECO:0000313" key="1">
    <source>
        <dbReference type="EMBL" id="NVN37882.1"/>
    </source>
</evidence>
<dbReference type="Proteomes" id="UP000522590">
    <property type="component" value="Unassembled WGS sequence"/>
</dbReference>
<evidence type="ECO:0000313" key="2">
    <source>
        <dbReference type="Proteomes" id="UP000522590"/>
    </source>
</evidence>
<accession>A0A850P7Q8</accession>
<organism evidence="1 2">
    <name type="scientific">Komagataeibacter swingsii</name>
    <dbReference type="NCBI Taxonomy" id="215220"/>
    <lineage>
        <taxon>Bacteria</taxon>
        <taxon>Pseudomonadati</taxon>
        <taxon>Pseudomonadota</taxon>
        <taxon>Alphaproteobacteria</taxon>
        <taxon>Acetobacterales</taxon>
        <taxon>Acetobacteraceae</taxon>
        <taxon>Komagataeibacter</taxon>
    </lineage>
</organism>
<comment type="caution">
    <text evidence="1">The sequence shown here is derived from an EMBL/GenBank/DDBJ whole genome shotgun (WGS) entry which is preliminary data.</text>
</comment>
<protein>
    <submittedName>
        <fullName evidence="1">Uncharacterized protein</fullName>
    </submittedName>
</protein>
<dbReference type="EMBL" id="JABXXS010000033">
    <property type="protein sequence ID" value="NVN37882.1"/>
    <property type="molecule type" value="Genomic_DNA"/>
</dbReference>
<dbReference type="AlphaFoldDB" id="A0A850P7Q8"/>
<proteinExistence type="predicted"/>
<dbReference type="PROSITE" id="PS51257">
    <property type="entry name" value="PROKAR_LIPOPROTEIN"/>
    <property type="match status" value="1"/>
</dbReference>